<dbReference type="GeneID" id="34463225"/>
<keyword evidence="3" id="KW-1185">Reference proteome</keyword>
<name>A0A1L9VFH4_ASPGL</name>
<evidence type="ECO:0000256" key="1">
    <source>
        <dbReference type="SAM" id="MobiDB-lite"/>
    </source>
</evidence>
<feature type="compositionally biased region" description="Acidic residues" evidence="1">
    <location>
        <begin position="94"/>
        <end position="113"/>
    </location>
</feature>
<organism evidence="2 3">
    <name type="scientific">Aspergillus glaucus CBS 516.65</name>
    <dbReference type="NCBI Taxonomy" id="1160497"/>
    <lineage>
        <taxon>Eukaryota</taxon>
        <taxon>Fungi</taxon>
        <taxon>Dikarya</taxon>
        <taxon>Ascomycota</taxon>
        <taxon>Pezizomycotina</taxon>
        <taxon>Eurotiomycetes</taxon>
        <taxon>Eurotiomycetidae</taxon>
        <taxon>Eurotiales</taxon>
        <taxon>Aspergillaceae</taxon>
        <taxon>Aspergillus</taxon>
        <taxon>Aspergillus subgen. Aspergillus</taxon>
    </lineage>
</organism>
<feature type="region of interest" description="Disordered" evidence="1">
    <location>
        <begin position="58"/>
        <end position="142"/>
    </location>
</feature>
<dbReference type="EMBL" id="KV878901">
    <property type="protein sequence ID" value="OJJ82660.1"/>
    <property type="molecule type" value="Genomic_DNA"/>
</dbReference>
<dbReference type="VEuPathDB" id="FungiDB:ASPGLDRAFT_48764"/>
<dbReference type="RefSeq" id="XP_022399358.1">
    <property type="nucleotide sequence ID" value="XM_022546964.1"/>
</dbReference>
<dbReference type="STRING" id="1160497.A0A1L9VFH4"/>
<sequence>MALRDRVKRVFRRSSLTAAPKTNRNGIKIEYYRRNEVPKSKFKGPFDPEHQKQLAAWSFQTATAERPRSQDLSLSPCTSLPDYMRPPQQNRPQEDEEVAPDQVTEEPAPDADVMDTSPTVTQVEDTQRQADGGSQSSTMVNPDSYSGSMMTLLPENHRDGSICNIKETVRYTSPVLRTASPPPMSPKSAAYMPFSPDDLARALNAVQIY</sequence>
<protein>
    <submittedName>
        <fullName evidence="2">Uncharacterized protein</fullName>
    </submittedName>
</protein>
<dbReference type="OrthoDB" id="5408144at2759"/>
<gene>
    <name evidence="2" type="ORF">ASPGLDRAFT_48764</name>
</gene>
<dbReference type="Proteomes" id="UP000184300">
    <property type="component" value="Unassembled WGS sequence"/>
</dbReference>
<accession>A0A1L9VFH4</accession>
<dbReference type="AlphaFoldDB" id="A0A1L9VFH4"/>
<reference evidence="3" key="1">
    <citation type="journal article" date="2017" name="Genome Biol.">
        <title>Comparative genomics reveals high biological diversity and specific adaptations in the industrially and medically important fungal genus Aspergillus.</title>
        <authorList>
            <person name="de Vries R.P."/>
            <person name="Riley R."/>
            <person name="Wiebenga A."/>
            <person name="Aguilar-Osorio G."/>
            <person name="Amillis S."/>
            <person name="Uchima C.A."/>
            <person name="Anderluh G."/>
            <person name="Asadollahi M."/>
            <person name="Askin M."/>
            <person name="Barry K."/>
            <person name="Battaglia E."/>
            <person name="Bayram O."/>
            <person name="Benocci T."/>
            <person name="Braus-Stromeyer S.A."/>
            <person name="Caldana C."/>
            <person name="Canovas D."/>
            <person name="Cerqueira G.C."/>
            <person name="Chen F."/>
            <person name="Chen W."/>
            <person name="Choi C."/>
            <person name="Clum A."/>
            <person name="Dos Santos R.A."/>
            <person name="Damasio A.R."/>
            <person name="Diallinas G."/>
            <person name="Emri T."/>
            <person name="Fekete E."/>
            <person name="Flipphi M."/>
            <person name="Freyberg S."/>
            <person name="Gallo A."/>
            <person name="Gournas C."/>
            <person name="Habgood R."/>
            <person name="Hainaut M."/>
            <person name="Harispe M.L."/>
            <person name="Henrissat B."/>
            <person name="Hilden K.S."/>
            <person name="Hope R."/>
            <person name="Hossain A."/>
            <person name="Karabika E."/>
            <person name="Karaffa L."/>
            <person name="Karanyi Z."/>
            <person name="Krasevec N."/>
            <person name="Kuo A."/>
            <person name="Kusch H."/>
            <person name="LaButti K."/>
            <person name="Lagendijk E.L."/>
            <person name="Lapidus A."/>
            <person name="Levasseur A."/>
            <person name="Lindquist E."/>
            <person name="Lipzen A."/>
            <person name="Logrieco A.F."/>
            <person name="MacCabe A."/>
            <person name="Maekelae M.R."/>
            <person name="Malavazi I."/>
            <person name="Melin P."/>
            <person name="Meyer V."/>
            <person name="Mielnichuk N."/>
            <person name="Miskei M."/>
            <person name="Molnar A.P."/>
            <person name="Mule G."/>
            <person name="Ngan C.Y."/>
            <person name="Orejas M."/>
            <person name="Orosz E."/>
            <person name="Ouedraogo J.P."/>
            <person name="Overkamp K.M."/>
            <person name="Park H.-S."/>
            <person name="Perrone G."/>
            <person name="Piumi F."/>
            <person name="Punt P.J."/>
            <person name="Ram A.F."/>
            <person name="Ramon A."/>
            <person name="Rauscher S."/>
            <person name="Record E."/>
            <person name="Riano-Pachon D.M."/>
            <person name="Robert V."/>
            <person name="Roehrig J."/>
            <person name="Ruller R."/>
            <person name="Salamov A."/>
            <person name="Salih N.S."/>
            <person name="Samson R.A."/>
            <person name="Sandor E."/>
            <person name="Sanguinetti M."/>
            <person name="Schuetze T."/>
            <person name="Sepcic K."/>
            <person name="Shelest E."/>
            <person name="Sherlock G."/>
            <person name="Sophianopoulou V."/>
            <person name="Squina F.M."/>
            <person name="Sun H."/>
            <person name="Susca A."/>
            <person name="Todd R.B."/>
            <person name="Tsang A."/>
            <person name="Unkles S.E."/>
            <person name="van de Wiele N."/>
            <person name="van Rossen-Uffink D."/>
            <person name="Oliveira J.V."/>
            <person name="Vesth T.C."/>
            <person name="Visser J."/>
            <person name="Yu J.-H."/>
            <person name="Zhou M."/>
            <person name="Andersen M.R."/>
            <person name="Archer D.B."/>
            <person name="Baker S.E."/>
            <person name="Benoit I."/>
            <person name="Brakhage A.A."/>
            <person name="Braus G.H."/>
            <person name="Fischer R."/>
            <person name="Frisvad J.C."/>
            <person name="Goldman G.H."/>
            <person name="Houbraken J."/>
            <person name="Oakley B."/>
            <person name="Pocsi I."/>
            <person name="Scazzocchio C."/>
            <person name="Seiboth B."/>
            <person name="vanKuyk P.A."/>
            <person name="Wortman J."/>
            <person name="Dyer P.S."/>
            <person name="Grigoriev I.V."/>
        </authorList>
    </citation>
    <scope>NUCLEOTIDE SEQUENCE [LARGE SCALE GENOMIC DNA]</scope>
    <source>
        <strain evidence="3">CBS 516.65</strain>
    </source>
</reference>
<proteinExistence type="predicted"/>
<evidence type="ECO:0000313" key="2">
    <source>
        <dbReference type="EMBL" id="OJJ82660.1"/>
    </source>
</evidence>
<evidence type="ECO:0000313" key="3">
    <source>
        <dbReference type="Proteomes" id="UP000184300"/>
    </source>
</evidence>
<feature type="compositionally biased region" description="Polar residues" evidence="1">
    <location>
        <begin position="132"/>
        <end position="142"/>
    </location>
</feature>